<organism evidence="2 3">
    <name type="scientific">Pseudomicrostroma glucosiphilum</name>
    <dbReference type="NCBI Taxonomy" id="1684307"/>
    <lineage>
        <taxon>Eukaryota</taxon>
        <taxon>Fungi</taxon>
        <taxon>Dikarya</taxon>
        <taxon>Basidiomycota</taxon>
        <taxon>Ustilaginomycotina</taxon>
        <taxon>Exobasidiomycetes</taxon>
        <taxon>Microstromatales</taxon>
        <taxon>Microstromatales incertae sedis</taxon>
        <taxon>Pseudomicrostroma</taxon>
    </lineage>
</organism>
<dbReference type="AlphaFoldDB" id="A0A316U851"/>
<name>A0A316U851_9BASI</name>
<sequence>MAPRPGSTFTVHASNHDRLFPDETWLSGDPGTTASRMSDCRDDQAFGYYIHVEKSRPKDEPLTTYTYSRAGARALFNDLAITSSGIEEHSDTTSISANSSRLLTELLDIIDAYLANDPGRALLAQRKLLAPKLENHILVDQGMEEVPFNWSYERKTLHLTEVLIELGQAACRWRGAELEKTGSEFKTPLPCSPSSKILIVSRPRAKDLRLAASRAIVEAAELADADYYVTLGSEIVATIESKPHCSAQDTGKLVRTRNDPFGQREGQGIFTGPETLKLLFQLCSQPVAAACQSGLLVGDWGRLMLPYEVRRSNTDPGQARLVFASVGSYCDVLDGEQASTAASEQSRAGLAGQDSPSFRFDHLPNTVFFLLGWILQVVHGLQESPSHVQEGEAEAKPAATESDDNDREDPGPPAKRPRQDPKGATAFRSSAMASTSSEGARDNLDSPTNPLPLITDYVCSSGPIFGGTFAALHWCVVQRSHLAGRTPSGERKGRPALGLLPRLGPGDCHTILKVQRIPSMPDPDASLPEARFEGPDEPTPSDEDRQGIRERTAQEISIFEHCKDLQGVTIPRLYGLVAPEDYPQSSAHKLMLQDLSAHTIASVERLWRHLWGDDLVRAVRTAYTQLHARRVCHVDVSNSNILVEWRKIASIDSIFTSSSVPETLESWTLRDLVEDVQKQMQLDDKAFLALARSLGERGVIDSEGDSGLTLEAPASQSPLDHLRTAVKPHVWLVDFADSVIVGDGKVGDSLLASEDLKVEQTLERWRK</sequence>
<dbReference type="EMBL" id="KZ819326">
    <property type="protein sequence ID" value="PWN21024.1"/>
    <property type="molecule type" value="Genomic_DNA"/>
</dbReference>
<dbReference type="SUPFAM" id="SSF56112">
    <property type="entry name" value="Protein kinase-like (PK-like)"/>
    <property type="match status" value="1"/>
</dbReference>
<reference evidence="2 3" key="1">
    <citation type="journal article" date="2018" name="Mol. Biol. Evol.">
        <title>Broad Genomic Sampling Reveals a Smut Pathogenic Ancestry of the Fungal Clade Ustilaginomycotina.</title>
        <authorList>
            <person name="Kijpornyongpan T."/>
            <person name="Mondo S.J."/>
            <person name="Barry K."/>
            <person name="Sandor L."/>
            <person name="Lee J."/>
            <person name="Lipzen A."/>
            <person name="Pangilinan J."/>
            <person name="LaButti K."/>
            <person name="Hainaut M."/>
            <person name="Henrissat B."/>
            <person name="Grigoriev I.V."/>
            <person name="Spatafora J.W."/>
            <person name="Aime M.C."/>
        </authorList>
    </citation>
    <scope>NUCLEOTIDE SEQUENCE [LARGE SCALE GENOMIC DNA]</scope>
    <source>
        <strain evidence="2 3">MCA 4718</strain>
    </source>
</reference>
<evidence type="ECO:0000313" key="3">
    <source>
        <dbReference type="Proteomes" id="UP000245942"/>
    </source>
</evidence>
<dbReference type="RefSeq" id="XP_025348184.1">
    <property type="nucleotide sequence ID" value="XM_025492392.1"/>
</dbReference>
<dbReference type="PROSITE" id="PS00109">
    <property type="entry name" value="PROTEIN_KINASE_TYR"/>
    <property type="match status" value="1"/>
</dbReference>
<keyword evidence="3" id="KW-1185">Reference proteome</keyword>
<dbReference type="OrthoDB" id="5134445at2759"/>
<dbReference type="GeneID" id="37014126"/>
<dbReference type="Proteomes" id="UP000245942">
    <property type="component" value="Unassembled WGS sequence"/>
</dbReference>
<dbReference type="InterPro" id="IPR011009">
    <property type="entry name" value="Kinase-like_dom_sf"/>
</dbReference>
<evidence type="ECO:0000313" key="2">
    <source>
        <dbReference type="EMBL" id="PWN21024.1"/>
    </source>
</evidence>
<accession>A0A316U851</accession>
<proteinExistence type="predicted"/>
<evidence type="ECO:0000256" key="1">
    <source>
        <dbReference type="SAM" id="MobiDB-lite"/>
    </source>
</evidence>
<gene>
    <name evidence="2" type="ORF">BCV69DRAFT_282527</name>
</gene>
<protein>
    <submittedName>
        <fullName evidence="2">Uncharacterized protein</fullName>
    </submittedName>
</protein>
<feature type="region of interest" description="Disordered" evidence="1">
    <location>
        <begin position="517"/>
        <end position="547"/>
    </location>
</feature>
<dbReference type="InterPro" id="IPR008266">
    <property type="entry name" value="Tyr_kinase_AS"/>
</dbReference>
<feature type="region of interest" description="Disordered" evidence="1">
    <location>
        <begin position="385"/>
        <end position="447"/>
    </location>
</feature>
<feature type="compositionally biased region" description="Polar residues" evidence="1">
    <location>
        <begin position="427"/>
        <end position="438"/>
    </location>
</feature>
<dbReference type="GO" id="GO:0004672">
    <property type="term" value="F:protein kinase activity"/>
    <property type="evidence" value="ECO:0007669"/>
    <property type="project" value="InterPro"/>
</dbReference>